<feature type="region of interest" description="Disordered" evidence="5">
    <location>
        <begin position="191"/>
        <end position="237"/>
    </location>
</feature>
<dbReference type="PANTHER" id="PTHR11474:SF126">
    <property type="entry name" value="TYROSINASE-LIKE PROTEIN TYR-1-RELATED"/>
    <property type="match status" value="1"/>
</dbReference>
<feature type="compositionally biased region" description="Low complexity" evidence="5">
    <location>
        <begin position="209"/>
        <end position="225"/>
    </location>
</feature>
<dbReference type="GO" id="GO:0016491">
    <property type="term" value="F:oxidoreductase activity"/>
    <property type="evidence" value="ECO:0007669"/>
    <property type="project" value="InterPro"/>
</dbReference>
<reference evidence="7" key="1">
    <citation type="submission" date="2021-01" db="EMBL/GenBank/DDBJ databases">
        <authorList>
            <person name="Li R."/>
            <person name="Bekaert M."/>
        </authorList>
    </citation>
    <scope>NUCLEOTIDE SEQUENCE</scope>
    <source>
        <strain evidence="7">Farmed</strain>
    </source>
</reference>
<evidence type="ECO:0000256" key="2">
    <source>
        <dbReference type="ARBA" id="ARBA00022723"/>
    </source>
</evidence>
<evidence type="ECO:0000313" key="7">
    <source>
        <dbReference type="EMBL" id="CAE1324004.1"/>
    </source>
</evidence>
<dbReference type="PANTHER" id="PTHR11474">
    <property type="entry name" value="TYROSINASE FAMILY MEMBER"/>
    <property type="match status" value="1"/>
</dbReference>
<evidence type="ECO:0000256" key="1">
    <source>
        <dbReference type="ARBA" id="ARBA00009470"/>
    </source>
</evidence>
<feature type="compositionally biased region" description="Polar residues" evidence="5">
    <location>
        <begin position="194"/>
        <end position="208"/>
    </location>
</feature>
<dbReference type="InterPro" id="IPR002227">
    <property type="entry name" value="Tyrosinase_Cu-bd"/>
</dbReference>
<dbReference type="Pfam" id="PF00264">
    <property type="entry name" value="Tyrosinase"/>
    <property type="match status" value="1"/>
</dbReference>
<name>A0A812EG41_ACAPH</name>
<dbReference type="InterPro" id="IPR050316">
    <property type="entry name" value="Tyrosinase/Hemocyanin"/>
</dbReference>
<dbReference type="GO" id="GO:0046872">
    <property type="term" value="F:metal ion binding"/>
    <property type="evidence" value="ECO:0007669"/>
    <property type="project" value="UniProtKB-KW"/>
</dbReference>
<evidence type="ECO:0000256" key="5">
    <source>
        <dbReference type="SAM" id="MobiDB-lite"/>
    </source>
</evidence>
<dbReference type="PROSITE" id="PS00498">
    <property type="entry name" value="TYROSINASE_2"/>
    <property type="match status" value="1"/>
</dbReference>
<dbReference type="OrthoDB" id="6132182at2759"/>
<dbReference type="AlphaFoldDB" id="A0A812EG41"/>
<keyword evidence="8" id="KW-1185">Reference proteome</keyword>
<keyword evidence="4" id="KW-0186">Copper</keyword>
<proteinExistence type="inferred from homology"/>
<dbReference type="Gene3D" id="1.10.1280.10">
    <property type="entry name" value="Di-copper center containing domain from catechol oxidase"/>
    <property type="match status" value="1"/>
</dbReference>
<feature type="domain" description="Tyrosinase copper-binding" evidence="6">
    <location>
        <begin position="92"/>
        <end position="103"/>
    </location>
</feature>
<keyword evidence="3" id="KW-0677">Repeat</keyword>
<comment type="caution">
    <text evidence="7">The sequence shown here is derived from an EMBL/GenBank/DDBJ whole genome shotgun (WGS) entry which is preliminary data.</text>
</comment>
<accession>A0A812EG41</accession>
<dbReference type="PRINTS" id="PR00092">
    <property type="entry name" value="TYROSINASE"/>
</dbReference>
<evidence type="ECO:0000259" key="6">
    <source>
        <dbReference type="PROSITE" id="PS00498"/>
    </source>
</evidence>
<sequence>MFSADFVGNGRGLVNTGPFRGWNTPHGLLRRNIARGGSLMTSRDERNVMSRFHLEDITFPNAPNWTNVEEMHNQVHVWIGGQMRRIESACYDPMFWMHHAYIDCLWENFREKQKANGIDPSSDYPEFSFGQRLHAPNSRLGFGWLLIRHAIHEYFSESFYRCAATPTCSRQRPSCGSEWLQCDFRQNRCMSRPADSSSTNQQRQVPSIRSNSGSTSTGRGRFSSNSRRRTSNRWWNA</sequence>
<dbReference type="InterPro" id="IPR008922">
    <property type="entry name" value="Di-copper_centre_dom_sf"/>
</dbReference>
<evidence type="ECO:0000256" key="4">
    <source>
        <dbReference type="ARBA" id="ARBA00023008"/>
    </source>
</evidence>
<organism evidence="7 8">
    <name type="scientific">Acanthosepion pharaonis</name>
    <name type="common">Pharaoh cuttlefish</name>
    <name type="synonym">Sepia pharaonis</name>
    <dbReference type="NCBI Taxonomy" id="158019"/>
    <lineage>
        <taxon>Eukaryota</taxon>
        <taxon>Metazoa</taxon>
        <taxon>Spiralia</taxon>
        <taxon>Lophotrochozoa</taxon>
        <taxon>Mollusca</taxon>
        <taxon>Cephalopoda</taxon>
        <taxon>Coleoidea</taxon>
        <taxon>Decapodiformes</taxon>
        <taxon>Sepiida</taxon>
        <taxon>Sepiina</taxon>
        <taxon>Sepiidae</taxon>
        <taxon>Acanthosepion</taxon>
    </lineage>
</organism>
<dbReference type="Proteomes" id="UP000597762">
    <property type="component" value="Unassembled WGS sequence"/>
</dbReference>
<protein>
    <recommendedName>
        <fullName evidence="6">Tyrosinase copper-binding domain-containing protein</fullName>
    </recommendedName>
</protein>
<keyword evidence="2" id="KW-0479">Metal-binding</keyword>
<comment type="similarity">
    <text evidence="1">Belongs to the tyrosinase family. Hemocyanin subfamily.</text>
</comment>
<dbReference type="SUPFAM" id="SSF48056">
    <property type="entry name" value="Di-copper centre-containing domain"/>
    <property type="match status" value="1"/>
</dbReference>
<evidence type="ECO:0000313" key="8">
    <source>
        <dbReference type="Proteomes" id="UP000597762"/>
    </source>
</evidence>
<gene>
    <name evidence="7" type="ORF">SPHA_73816</name>
</gene>
<evidence type="ECO:0000256" key="3">
    <source>
        <dbReference type="ARBA" id="ARBA00022737"/>
    </source>
</evidence>
<dbReference type="EMBL" id="CAHIKZ030005396">
    <property type="protein sequence ID" value="CAE1324004.1"/>
    <property type="molecule type" value="Genomic_DNA"/>
</dbReference>